<protein>
    <submittedName>
        <fullName evidence="3">Secreted protein</fullName>
    </submittedName>
</protein>
<keyword evidence="2" id="KW-1185">Reference proteome</keyword>
<sequence length="99" mass="11189">ILLGSHLLFFLRYVSARTFIVVASSSHIVFRQSLCVPLIMNYQSVLYLKAYQVVFSCGLKWRCKYSSIYSLLTLFLIAASSEMKPVRGMSLLPGCSSRI</sequence>
<evidence type="ECO:0000313" key="2">
    <source>
        <dbReference type="Proteomes" id="UP000887569"/>
    </source>
</evidence>
<reference evidence="3" key="1">
    <citation type="submission" date="2022-11" db="UniProtKB">
        <authorList>
            <consortium name="WormBaseParasite"/>
        </authorList>
    </citation>
    <scope>IDENTIFICATION</scope>
</reference>
<keyword evidence="1" id="KW-0732">Signal</keyword>
<dbReference type="AlphaFoldDB" id="A0A915BD18"/>
<evidence type="ECO:0000256" key="1">
    <source>
        <dbReference type="SAM" id="SignalP"/>
    </source>
</evidence>
<feature type="signal peptide" evidence="1">
    <location>
        <begin position="1"/>
        <end position="16"/>
    </location>
</feature>
<dbReference type="WBParaSite" id="PgR035X_g013_t01">
    <property type="protein sequence ID" value="PgR035X_g013_t01"/>
    <property type="gene ID" value="PgR035X_g013"/>
</dbReference>
<feature type="chain" id="PRO_5037479518" evidence="1">
    <location>
        <begin position="17"/>
        <end position="99"/>
    </location>
</feature>
<organism evidence="2 3">
    <name type="scientific">Parascaris univalens</name>
    <name type="common">Nematode worm</name>
    <dbReference type="NCBI Taxonomy" id="6257"/>
    <lineage>
        <taxon>Eukaryota</taxon>
        <taxon>Metazoa</taxon>
        <taxon>Ecdysozoa</taxon>
        <taxon>Nematoda</taxon>
        <taxon>Chromadorea</taxon>
        <taxon>Rhabditida</taxon>
        <taxon>Spirurina</taxon>
        <taxon>Ascaridomorpha</taxon>
        <taxon>Ascaridoidea</taxon>
        <taxon>Ascarididae</taxon>
        <taxon>Parascaris</taxon>
    </lineage>
</organism>
<proteinExistence type="predicted"/>
<evidence type="ECO:0000313" key="3">
    <source>
        <dbReference type="WBParaSite" id="PgR035X_g013_t01"/>
    </source>
</evidence>
<accession>A0A915BD18</accession>
<name>A0A915BD18_PARUN</name>
<dbReference type="Proteomes" id="UP000887569">
    <property type="component" value="Unplaced"/>
</dbReference>